<keyword evidence="3" id="KW-0804">Transcription</keyword>
<dbReference type="PANTHER" id="PTHR33204:SF29">
    <property type="entry name" value="TRANSCRIPTIONAL REGULATOR"/>
    <property type="match status" value="1"/>
</dbReference>
<evidence type="ECO:0000256" key="1">
    <source>
        <dbReference type="ARBA" id="ARBA00023015"/>
    </source>
</evidence>
<evidence type="ECO:0000256" key="2">
    <source>
        <dbReference type="ARBA" id="ARBA00023125"/>
    </source>
</evidence>
<organism evidence="5 6">
    <name type="scientific">Pseudovibrio ascidiaceicola</name>
    <dbReference type="NCBI Taxonomy" id="285279"/>
    <lineage>
        <taxon>Bacteria</taxon>
        <taxon>Pseudomonadati</taxon>
        <taxon>Pseudomonadota</taxon>
        <taxon>Alphaproteobacteria</taxon>
        <taxon>Hyphomicrobiales</taxon>
        <taxon>Stappiaceae</taxon>
        <taxon>Pseudovibrio</taxon>
    </lineage>
</organism>
<dbReference type="Proteomes" id="UP000199598">
    <property type="component" value="Unassembled WGS sequence"/>
</dbReference>
<comment type="caution">
    <text evidence="5">The sequence shown here is derived from an EMBL/GenBank/DDBJ whole genome shotgun (WGS) entry which is preliminary data.</text>
</comment>
<evidence type="ECO:0000256" key="3">
    <source>
        <dbReference type="ARBA" id="ARBA00023163"/>
    </source>
</evidence>
<dbReference type="InterPro" id="IPR002577">
    <property type="entry name" value="HTH_HxlR"/>
</dbReference>
<dbReference type="InterPro" id="IPR036388">
    <property type="entry name" value="WH-like_DNA-bd_sf"/>
</dbReference>
<dbReference type="Pfam" id="PF01638">
    <property type="entry name" value="HxlR"/>
    <property type="match status" value="1"/>
</dbReference>
<reference evidence="5 6" key="1">
    <citation type="submission" date="2016-10" db="EMBL/GenBank/DDBJ databases">
        <authorList>
            <person name="Varghese N."/>
            <person name="Submissions S."/>
        </authorList>
    </citation>
    <scope>NUCLEOTIDE SEQUENCE [LARGE SCALE GENOMIC DNA]</scope>
    <source>
        <strain evidence="5 6">DSM 16392</strain>
    </source>
</reference>
<evidence type="ECO:0000259" key="4">
    <source>
        <dbReference type="PROSITE" id="PS51118"/>
    </source>
</evidence>
<protein>
    <submittedName>
        <fullName evidence="5">Transcriptional regulator, HxlR family</fullName>
    </submittedName>
</protein>
<dbReference type="PANTHER" id="PTHR33204">
    <property type="entry name" value="TRANSCRIPTIONAL REGULATOR, MARR FAMILY"/>
    <property type="match status" value="1"/>
</dbReference>
<keyword evidence="1" id="KW-0805">Transcription regulation</keyword>
<accession>A0A1I4FI28</accession>
<keyword evidence="2" id="KW-0238">DNA-binding</keyword>
<evidence type="ECO:0000313" key="6">
    <source>
        <dbReference type="Proteomes" id="UP000199598"/>
    </source>
</evidence>
<dbReference type="Gene3D" id="1.10.10.10">
    <property type="entry name" value="Winged helix-like DNA-binding domain superfamily/Winged helix DNA-binding domain"/>
    <property type="match status" value="1"/>
</dbReference>
<dbReference type="RefSeq" id="WP_057462073.1">
    <property type="nucleotide sequence ID" value="NZ_FOSK01000019.1"/>
</dbReference>
<feature type="domain" description="HTH hxlR-type" evidence="4">
    <location>
        <begin position="13"/>
        <end position="111"/>
    </location>
</feature>
<sequence length="129" mass="14128">MTSDSAAHIGSIEAVATTVAIIGGKWKPILLYHLVTGSKRFSELKKLMPGASDRMLTRSLRELEEHFIVRREVFAEVPVRVEYSLTKDGLSLIPVLNALSDWGQARNGVDDESAEPSSIFDALLPTFSG</sequence>
<proteinExistence type="predicted"/>
<gene>
    <name evidence="5" type="ORF">SAMN04488518_11964</name>
</gene>
<dbReference type="PROSITE" id="PS51118">
    <property type="entry name" value="HTH_HXLR"/>
    <property type="match status" value="1"/>
</dbReference>
<dbReference type="SUPFAM" id="SSF46785">
    <property type="entry name" value="Winged helix' DNA-binding domain"/>
    <property type="match status" value="1"/>
</dbReference>
<evidence type="ECO:0000313" key="5">
    <source>
        <dbReference type="EMBL" id="SFL17572.1"/>
    </source>
</evidence>
<name>A0A1I4FI28_9HYPH</name>
<keyword evidence="6" id="KW-1185">Reference proteome</keyword>
<dbReference type="InterPro" id="IPR036390">
    <property type="entry name" value="WH_DNA-bd_sf"/>
</dbReference>
<dbReference type="EMBL" id="FOSK01000019">
    <property type="protein sequence ID" value="SFL17572.1"/>
    <property type="molecule type" value="Genomic_DNA"/>
</dbReference>